<dbReference type="GO" id="GO:0005777">
    <property type="term" value="C:peroxisome"/>
    <property type="evidence" value="ECO:0007669"/>
    <property type="project" value="TreeGrafter"/>
</dbReference>
<dbReference type="GO" id="GO:0004096">
    <property type="term" value="F:catalase activity"/>
    <property type="evidence" value="ECO:0007669"/>
    <property type="project" value="InterPro"/>
</dbReference>
<dbReference type="PROSITE" id="PS51402">
    <property type="entry name" value="CATALASE_3"/>
    <property type="match status" value="1"/>
</dbReference>
<dbReference type="InterPro" id="IPR011614">
    <property type="entry name" value="Catalase_core"/>
</dbReference>
<dbReference type="KEGG" id="mlr:MELLADRAFT_28357"/>
<sequence>GDKGSFDTARNVRGFAIKFRTNQGIWDLLMNNTPVFFLRQPAKFPILIHSQSRSLITNLPDAEQAFEYLADNPEALNQFLRTLSDAGLAKGWLQTEAFTGHAYKWIKADGSWVYVKLWCRSNQGLSNFTLGEQADVGDPDFGARALYTSINSGKLPSWTVFAQVLTPAQASNFRYNVLDVTKEWPFSLVEPHEIGRFELNKNPSNYFTEVEQLAFSPGNVVRGWAPSDDPVLQ</sequence>
<dbReference type="GO" id="GO:0042542">
    <property type="term" value="P:response to hydrogen peroxide"/>
    <property type="evidence" value="ECO:0007669"/>
    <property type="project" value="TreeGrafter"/>
</dbReference>
<dbReference type="AlphaFoldDB" id="F4RN96"/>
<keyword evidence="2" id="KW-0575">Peroxidase</keyword>
<keyword evidence="3" id="KW-0349">Heme</keyword>
<organism evidence="9">
    <name type="scientific">Melampsora larici-populina (strain 98AG31 / pathotype 3-4-7)</name>
    <name type="common">Poplar leaf rust fungus</name>
    <dbReference type="NCBI Taxonomy" id="747676"/>
    <lineage>
        <taxon>Eukaryota</taxon>
        <taxon>Fungi</taxon>
        <taxon>Dikarya</taxon>
        <taxon>Basidiomycota</taxon>
        <taxon>Pucciniomycotina</taxon>
        <taxon>Pucciniomycetes</taxon>
        <taxon>Pucciniales</taxon>
        <taxon>Melampsoraceae</taxon>
        <taxon>Melampsora</taxon>
    </lineage>
</organism>
<name>F4RN96_MELLP</name>
<protein>
    <recommendedName>
        <fullName evidence="7">Catalase core domain-containing protein</fullName>
    </recommendedName>
</protein>
<keyword evidence="5" id="KW-0560">Oxidoreductase</keyword>
<dbReference type="EMBL" id="GL883110">
    <property type="protein sequence ID" value="EGG05948.1"/>
    <property type="molecule type" value="Genomic_DNA"/>
</dbReference>
<evidence type="ECO:0000259" key="7">
    <source>
        <dbReference type="SMART" id="SM01060"/>
    </source>
</evidence>
<keyword evidence="4" id="KW-0479">Metal-binding</keyword>
<dbReference type="Gene3D" id="2.40.180.10">
    <property type="entry name" value="Catalase core domain"/>
    <property type="match status" value="1"/>
</dbReference>
<feature type="non-terminal residue" evidence="8">
    <location>
        <position position="1"/>
    </location>
</feature>
<evidence type="ECO:0000256" key="6">
    <source>
        <dbReference type="ARBA" id="ARBA00023004"/>
    </source>
</evidence>
<evidence type="ECO:0000313" key="9">
    <source>
        <dbReference type="Proteomes" id="UP000001072"/>
    </source>
</evidence>
<dbReference type="GO" id="GO:0046872">
    <property type="term" value="F:metal ion binding"/>
    <property type="evidence" value="ECO:0007669"/>
    <property type="project" value="UniProtKB-KW"/>
</dbReference>
<dbReference type="HOGENOM" id="CLU_104026_0_0_1"/>
<feature type="non-terminal residue" evidence="8">
    <location>
        <position position="233"/>
    </location>
</feature>
<dbReference type="PANTHER" id="PTHR11465">
    <property type="entry name" value="CATALASE"/>
    <property type="match status" value="1"/>
</dbReference>
<evidence type="ECO:0000256" key="1">
    <source>
        <dbReference type="ARBA" id="ARBA00005329"/>
    </source>
</evidence>
<dbReference type="SUPFAM" id="SSF56634">
    <property type="entry name" value="Heme-dependent catalase-like"/>
    <property type="match status" value="1"/>
</dbReference>
<dbReference type="VEuPathDB" id="FungiDB:MELLADRAFT_28357"/>
<comment type="similarity">
    <text evidence="1">Belongs to the catalase family.</text>
</comment>
<dbReference type="eggNOG" id="KOG0047">
    <property type="taxonomic scope" value="Eukaryota"/>
</dbReference>
<evidence type="ECO:0000256" key="2">
    <source>
        <dbReference type="ARBA" id="ARBA00022559"/>
    </source>
</evidence>
<dbReference type="InterPro" id="IPR020835">
    <property type="entry name" value="Catalase_sf"/>
</dbReference>
<dbReference type="SMART" id="SM01060">
    <property type="entry name" value="Catalase"/>
    <property type="match status" value="1"/>
</dbReference>
<dbReference type="InParanoid" id="F4RN96"/>
<dbReference type="RefSeq" id="XP_007410599.1">
    <property type="nucleotide sequence ID" value="XM_007410537.1"/>
</dbReference>
<dbReference type="InterPro" id="IPR018028">
    <property type="entry name" value="Catalase"/>
</dbReference>
<proteinExistence type="inferred from homology"/>
<feature type="domain" description="Catalase core" evidence="7">
    <location>
        <begin position="1"/>
        <end position="233"/>
    </location>
</feature>
<reference evidence="9" key="1">
    <citation type="journal article" date="2011" name="Proc. Natl. Acad. Sci. U.S.A.">
        <title>Obligate biotrophy features unraveled by the genomic analysis of rust fungi.</title>
        <authorList>
            <person name="Duplessis S."/>
            <person name="Cuomo C.A."/>
            <person name="Lin Y.-C."/>
            <person name="Aerts A."/>
            <person name="Tisserant E."/>
            <person name="Veneault-Fourrey C."/>
            <person name="Joly D.L."/>
            <person name="Hacquard S."/>
            <person name="Amselem J."/>
            <person name="Cantarel B.L."/>
            <person name="Chiu R."/>
            <person name="Coutinho P.M."/>
            <person name="Feau N."/>
            <person name="Field M."/>
            <person name="Frey P."/>
            <person name="Gelhaye E."/>
            <person name="Goldberg J."/>
            <person name="Grabherr M.G."/>
            <person name="Kodira C.D."/>
            <person name="Kohler A."/>
            <person name="Kuees U."/>
            <person name="Lindquist E.A."/>
            <person name="Lucas S.M."/>
            <person name="Mago R."/>
            <person name="Mauceli E."/>
            <person name="Morin E."/>
            <person name="Murat C."/>
            <person name="Pangilinan J.L."/>
            <person name="Park R."/>
            <person name="Pearson M."/>
            <person name="Quesneville H."/>
            <person name="Rouhier N."/>
            <person name="Sakthikumar S."/>
            <person name="Salamov A.A."/>
            <person name="Schmutz J."/>
            <person name="Selles B."/>
            <person name="Shapiro H."/>
            <person name="Tanguay P."/>
            <person name="Tuskan G.A."/>
            <person name="Henrissat B."/>
            <person name="Van de Peer Y."/>
            <person name="Rouze P."/>
            <person name="Ellis J.G."/>
            <person name="Dodds P.N."/>
            <person name="Schein J.E."/>
            <person name="Zhong S."/>
            <person name="Hamelin R.C."/>
            <person name="Grigoriev I.V."/>
            <person name="Szabo L.J."/>
            <person name="Martin F."/>
        </authorList>
    </citation>
    <scope>NUCLEOTIDE SEQUENCE [LARGE SCALE GENOMIC DNA]</scope>
    <source>
        <strain evidence="9">98AG31 / pathotype 3-4-7</strain>
    </source>
</reference>
<gene>
    <name evidence="8" type="ORF">MELLADRAFT_28357</name>
</gene>
<keyword evidence="6" id="KW-0408">Iron</keyword>
<keyword evidence="9" id="KW-1185">Reference proteome</keyword>
<evidence type="ECO:0000256" key="3">
    <source>
        <dbReference type="ARBA" id="ARBA00022617"/>
    </source>
</evidence>
<dbReference type="GeneID" id="18927008"/>
<dbReference type="PRINTS" id="PR00067">
    <property type="entry name" value="CATALASE"/>
</dbReference>
<dbReference type="GO" id="GO:0042744">
    <property type="term" value="P:hydrogen peroxide catabolic process"/>
    <property type="evidence" value="ECO:0007669"/>
    <property type="project" value="TreeGrafter"/>
</dbReference>
<evidence type="ECO:0000256" key="4">
    <source>
        <dbReference type="ARBA" id="ARBA00022723"/>
    </source>
</evidence>
<dbReference type="STRING" id="747676.F4RN96"/>
<dbReference type="Pfam" id="PF00199">
    <property type="entry name" value="Catalase"/>
    <property type="match status" value="1"/>
</dbReference>
<dbReference type="GO" id="GO:0020037">
    <property type="term" value="F:heme binding"/>
    <property type="evidence" value="ECO:0007669"/>
    <property type="project" value="InterPro"/>
</dbReference>
<dbReference type="GO" id="GO:0005739">
    <property type="term" value="C:mitochondrion"/>
    <property type="evidence" value="ECO:0007669"/>
    <property type="project" value="TreeGrafter"/>
</dbReference>
<dbReference type="Proteomes" id="UP000001072">
    <property type="component" value="Unassembled WGS sequence"/>
</dbReference>
<evidence type="ECO:0000313" key="8">
    <source>
        <dbReference type="EMBL" id="EGG05948.1"/>
    </source>
</evidence>
<evidence type="ECO:0000256" key="5">
    <source>
        <dbReference type="ARBA" id="ARBA00023002"/>
    </source>
</evidence>
<dbReference type="PANTHER" id="PTHR11465:SF9">
    <property type="entry name" value="CATALASE"/>
    <property type="match status" value="1"/>
</dbReference>
<accession>F4RN96</accession>
<dbReference type="OrthoDB" id="6880011at2759"/>